<gene>
    <name evidence="4" type="primary">yddE_2</name>
    <name evidence="4" type="ORF">LYSIN_02201</name>
</gene>
<dbReference type="Pfam" id="PF02567">
    <property type="entry name" value="PhzC-PhzF"/>
    <property type="match status" value="1"/>
</dbReference>
<comment type="similarity">
    <text evidence="1">Belongs to the PhzF family.</text>
</comment>
<keyword evidence="5" id="KW-1185">Reference proteome</keyword>
<dbReference type="EC" id="5.1.-.-" evidence="4"/>
<keyword evidence="2 4" id="KW-0413">Isomerase</keyword>
<dbReference type="SUPFAM" id="SSF54506">
    <property type="entry name" value="Diaminopimelate epimerase-like"/>
    <property type="match status" value="1"/>
</dbReference>
<evidence type="ECO:0000256" key="3">
    <source>
        <dbReference type="PIRSR" id="PIRSR016184-1"/>
    </source>
</evidence>
<dbReference type="InterPro" id="IPR003719">
    <property type="entry name" value="Phenazine_PhzF-like"/>
</dbReference>
<proteinExistence type="inferred from homology"/>
<dbReference type="PANTHER" id="PTHR13774">
    <property type="entry name" value="PHENAZINE BIOSYNTHESIS PROTEIN"/>
    <property type="match status" value="1"/>
</dbReference>
<name>A0A2S5D340_LYSSH</name>
<dbReference type="GO" id="GO:0005737">
    <property type="term" value="C:cytoplasm"/>
    <property type="evidence" value="ECO:0007669"/>
    <property type="project" value="TreeGrafter"/>
</dbReference>
<evidence type="ECO:0000256" key="1">
    <source>
        <dbReference type="ARBA" id="ARBA00008270"/>
    </source>
</evidence>
<accession>A0A2S5D340</accession>
<comment type="caution">
    <text evidence="4">The sequence shown here is derived from an EMBL/GenBank/DDBJ whole genome shotgun (WGS) entry which is preliminary data.</text>
</comment>
<sequence>MGYYYSNLPTKSILIDVLLRSPISARQIIQHKGELALYYYVIDAFTETKFGGNPAGVVIYEHLNEEFMQKFAAEVRFSETAFIKKIDNNHFDIKFFTPTSQVALCGHATIASFKALLDCQAIEDNHTYYMKTLAGTLAVEVNQSFFMMEQAEPRLGKIFDDYDKLSTLFNMDKEQIGDNHFKLVPQAVSTGLWDIMLPIKTKDALYALNPDFNALTQYAKRHNIGGVHAFTLDTDSGIAESRNFCPLYGIDEEAATGTSNGALTYYLLHNRVLTKFNEEFTFLQGYSMGRPSTIITKLIHNNDPRVMVGGNAIILTKGELY</sequence>
<dbReference type="Proteomes" id="UP000237319">
    <property type="component" value="Unassembled WGS sequence"/>
</dbReference>
<evidence type="ECO:0000313" key="4">
    <source>
        <dbReference type="EMBL" id="POZ57417.1"/>
    </source>
</evidence>
<dbReference type="GO" id="GO:0016853">
    <property type="term" value="F:isomerase activity"/>
    <property type="evidence" value="ECO:0007669"/>
    <property type="project" value="UniProtKB-KW"/>
</dbReference>
<dbReference type="Gene3D" id="3.10.310.10">
    <property type="entry name" value="Diaminopimelate Epimerase, Chain A, domain 1"/>
    <property type="match status" value="2"/>
</dbReference>
<dbReference type="NCBIfam" id="TIGR00654">
    <property type="entry name" value="PhzF_family"/>
    <property type="match status" value="1"/>
</dbReference>
<dbReference type="EMBL" id="PGLV01000001">
    <property type="protein sequence ID" value="POZ57417.1"/>
    <property type="molecule type" value="Genomic_DNA"/>
</dbReference>
<reference evidence="4 5" key="1">
    <citation type="submission" date="2017-11" db="EMBL/GenBank/DDBJ databases">
        <title>Genome sequence of Lysinibacillus sphaericus, a lignin-degrading bacteria isolated from municipal solid waste soil.</title>
        <authorList>
            <person name="Persinoti G.F."/>
            <person name="Paixao D.A."/>
            <person name="Bugg T.D."/>
            <person name="Squina F.M."/>
        </authorList>
    </citation>
    <scope>NUCLEOTIDE SEQUENCE [LARGE SCALE GENOMIC DNA]</scope>
    <source>
        <strain evidence="4 5">A1</strain>
    </source>
</reference>
<feature type="active site" evidence="3">
    <location>
        <position position="79"/>
    </location>
</feature>
<evidence type="ECO:0000313" key="5">
    <source>
        <dbReference type="Proteomes" id="UP000237319"/>
    </source>
</evidence>
<evidence type="ECO:0000256" key="2">
    <source>
        <dbReference type="ARBA" id="ARBA00023235"/>
    </source>
</evidence>
<organism evidence="4 5">
    <name type="scientific">Lysinibacillus sphaericus</name>
    <name type="common">Bacillus sphaericus</name>
    <dbReference type="NCBI Taxonomy" id="1421"/>
    <lineage>
        <taxon>Bacteria</taxon>
        <taxon>Bacillati</taxon>
        <taxon>Bacillota</taxon>
        <taxon>Bacilli</taxon>
        <taxon>Bacillales</taxon>
        <taxon>Bacillaceae</taxon>
        <taxon>Lysinibacillus</taxon>
    </lineage>
</organism>
<protein>
    <submittedName>
        <fullName evidence="4">Putative isomerase YddE</fullName>
        <ecNumber evidence="4">5.1.-.-</ecNumber>
    </submittedName>
</protein>
<dbReference type="PIRSF" id="PIRSF016184">
    <property type="entry name" value="PhzC_PhzF"/>
    <property type="match status" value="1"/>
</dbReference>
<dbReference type="AlphaFoldDB" id="A0A2S5D340"/>
<dbReference type="PANTHER" id="PTHR13774:SF39">
    <property type="entry name" value="BIOSYNTHESIS PROTEIN, PUTATIVE-RELATED"/>
    <property type="match status" value="1"/>
</dbReference>